<reference evidence="6" key="2">
    <citation type="submission" date="2007-04" db="EMBL/GenBank/DDBJ databases">
        <title>The genome of the human body louse.</title>
        <authorList>
            <consortium name="The Human Body Louse Genome Consortium"/>
            <person name="Kirkness E."/>
            <person name="Walenz B."/>
            <person name="Hass B."/>
            <person name="Bruggner R."/>
            <person name="Strausberg R."/>
        </authorList>
    </citation>
    <scope>NUCLEOTIDE SEQUENCE</scope>
    <source>
        <strain evidence="6">USDA</strain>
    </source>
</reference>
<dbReference type="SUPFAM" id="SSF55486">
    <property type="entry name" value="Metalloproteases ('zincins'), catalytic domain"/>
    <property type="match status" value="2"/>
</dbReference>
<keyword evidence="4" id="KW-0325">Glycoprotein</keyword>
<evidence type="ECO:0000313" key="7">
    <source>
        <dbReference type="EnsemblMetazoa" id="PHUM103810-PA"/>
    </source>
</evidence>
<organism>
    <name type="scientific">Pediculus humanus subsp. corporis</name>
    <name type="common">Body louse</name>
    <dbReference type="NCBI Taxonomy" id="121224"/>
    <lineage>
        <taxon>Eukaryota</taxon>
        <taxon>Metazoa</taxon>
        <taxon>Ecdysozoa</taxon>
        <taxon>Arthropoda</taxon>
        <taxon>Hexapoda</taxon>
        <taxon>Insecta</taxon>
        <taxon>Pterygota</taxon>
        <taxon>Neoptera</taxon>
        <taxon>Paraneoptera</taxon>
        <taxon>Psocodea</taxon>
        <taxon>Troctomorpha</taxon>
        <taxon>Phthiraptera</taxon>
        <taxon>Anoplura</taxon>
        <taxon>Pediculidae</taxon>
        <taxon>Pediculus</taxon>
    </lineage>
</organism>
<evidence type="ECO:0000313" key="8">
    <source>
        <dbReference type="Proteomes" id="UP000009046"/>
    </source>
</evidence>
<keyword evidence="2" id="KW-0732">Signal</keyword>
<dbReference type="EnsemblMetazoa" id="PHUM103810-RA">
    <property type="protein sequence ID" value="PHUM103810-PA"/>
    <property type="gene ID" value="PHUM103810"/>
</dbReference>
<evidence type="ECO:0000256" key="1">
    <source>
        <dbReference type="ARBA" id="ARBA00008139"/>
    </source>
</evidence>
<dbReference type="eggNOG" id="KOG3690">
    <property type="taxonomic scope" value="Eukaryota"/>
</dbReference>
<dbReference type="InParanoid" id="E0VD17"/>
<reference evidence="6" key="1">
    <citation type="submission" date="2007-04" db="EMBL/GenBank/DDBJ databases">
        <title>Annotation of Pediculus humanus corporis strain USDA.</title>
        <authorList>
            <person name="Kirkness E."/>
            <person name="Hannick L."/>
            <person name="Hass B."/>
            <person name="Bruggner R."/>
            <person name="Lawson D."/>
            <person name="Bidwell S."/>
            <person name="Joardar V."/>
            <person name="Caler E."/>
            <person name="Walenz B."/>
            <person name="Inman J."/>
            <person name="Schobel S."/>
            <person name="Galinsky K."/>
            <person name="Amedeo P."/>
            <person name="Strausberg R."/>
        </authorList>
    </citation>
    <scope>NUCLEOTIDE SEQUENCE</scope>
    <source>
        <strain evidence="6">USDA</strain>
    </source>
</reference>
<dbReference type="PANTHER" id="PTHR10514:SF44">
    <property type="entry name" value="ANGIOTENSIN-CONVERTING ENZYME-RELATED"/>
    <property type="match status" value="1"/>
</dbReference>
<dbReference type="VEuPathDB" id="VectorBase:PHUM103810"/>
<dbReference type="HOGENOM" id="CLU_014364_3_2_1"/>
<gene>
    <name evidence="7" type="primary">8238134</name>
    <name evidence="6" type="ORF">Phum_PHUM103810</name>
</gene>
<dbReference type="OrthoDB" id="7361988at2759"/>
<accession>E0VD17</accession>
<dbReference type="GO" id="GO:0008237">
    <property type="term" value="F:metallopeptidase activity"/>
    <property type="evidence" value="ECO:0007669"/>
    <property type="project" value="InterPro"/>
</dbReference>
<dbReference type="KEGG" id="phu:Phum_PHUM103810"/>
<keyword evidence="8" id="KW-1185">Reference proteome</keyword>
<dbReference type="GO" id="GO:0008241">
    <property type="term" value="F:peptidyl-dipeptidase activity"/>
    <property type="evidence" value="ECO:0007669"/>
    <property type="project" value="InterPro"/>
</dbReference>
<dbReference type="EMBL" id="AAZO01001237">
    <property type="status" value="NOT_ANNOTATED_CDS"/>
    <property type="molecule type" value="Genomic_DNA"/>
</dbReference>
<evidence type="ECO:0000256" key="2">
    <source>
        <dbReference type="ARBA" id="ARBA00022729"/>
    </source>
</evidence>
<dbReference type="EMBL" id="AAZO01001236">
    <property type="status" value="NOT_ANNOTATED_CDS"/>
    <property type="molecule type" value="Genomic_DNA"/>
</dbReference>
<sequence>MNVRENDTDFHVKYNYSINYNDFNEILYSEKNVEKLKNVWIQWFDELENQNKKTKYDFVQQLSILDLEAEQNGAEELADYWLKDVDVTWINYEKIKELWDGISPLYNKLKHFMISLIVQNYGTKVLEDGKFIPPHILGSVNSHDWVTAAEKLGAFDNLDIYKEIKSKLESKNFTELYEIADNLTSELQIVLYEAMESFAKLRAIWPKNLQKHEMLTSDNNKNDEKQKIFSLIVSGLDIIASLPYYLVSDLWRINALQEIDSAVAENAAENVGETTITPTFSPMSNYTSGQTYERTYGTTNLTADWWDYRKQYQGIGSPDGKFYEDYLLDSTIIWNKPYISKFLGKLLQFQILENLESNNFSYSTINFAGLLRKGKSKPWQVLVEETFNITEISSKPLLKYFKPLEEYLDKGIKFKNQEHVFTTDEFNFVPQSLNSLNPTKKIYGNK</sequence>
<dbReference type="Proteomes" id="UP000009046">
    <property type="component" value="Unassembled WGS sequence"/>
</dbReference>
<evidence type="ECO:0000256" key="5">
    <source>
        <dbReference type="PROSITE-ProRule" id="PRU01355"/>
    </source>
</evidence>
<dbReference type="PROSITE" id="PS52011">
    <property type="entry name" value="PEPTIDASE_M2"/>
    <property type="match status" value="1"/>
</dbReference>
<name>E0VD17_PEDHC</name>
<dbReference type="GO" id="GO:0005615">
    <property type="term" value="C:extracellular space"/>
    <property type="evidence" value="ECO:0007669"/>
    <property type="project" value="TreeGrafter"/>
</dbReference>
<reference evidence="7" key="3">
    <citation type="submission" date="2021-02" db="UniProtKB">
        <authorList>
            <consortium name="EnsemblMetazoa"/>
        </authorList>
    </citation>
    <scope>IDENTIFICATION</scope>
    <source>
        <strain evidence="7">USDA</strain>
    </source>
</reference>
<evidence type="ECO:0000256" key="4">
    <source>
        <dbReference type="ARBA" id="ARBA00023180"/>
    </source>
</evidence>
<dbReference type="GO" id="GO:0005886">
    <property type="term" value="C:plasma membrane"/>
    <property type="evidence" value="ECO:0007669"/>
    <property type="project" value="TreeGrafter"/>
</dbReference>
<evidence type="ECO:0000313" key="6">
    <source>
        <dbReference type="EMBL" id="EEB11273.1"/>
    </source>
</evidence>
<dbReference type="GO" id="GO:0006508">
    <property type="term" value="P:proteolysis"/>
    <property type="evidence" value="ECO:0007669"/>
    <property type="project" value="InterPro"/>
</dbReference>
<proteinExistence type="inferred from homology"/>
<protein>
    <recommendedName>
        <fullName evidence="9">Angiotensin-converting enzyme</fullName>
    </recommendedName>
</protein>
<keyword evidence="3" id="KW-1015">Disulfide bond</keyword>
<evidence type="ECO:0008006" key="9">
    <source>
        <dbReference type="Google" id="ProtNLM"/>
    </source>
</evidence>
<dbReference type="CTD" id="8238134"/>
<dbReference type="AlphaFoldDB" id="E0VD17"/>
<comment type="caution">
    <text evidence="5">Lacks conserved residue(s) required for the propagation of feature annotation.</text>
</comment>
<dbReference type="EMBL" id="DS235070">
    <property type="protein sequence ID" value="EEB11273.1"/>
    <property type="molecule type" value="Genomic_DNA"/>
</dbReference>
<comment type="similarity">
    <text evidence="1 5">Belongs to the peptidase M2 family.</text>
</comment>
<dbReference type="Pfam" id="PF01401">
    <property type="entry name" value="Peptidase_M2"/>
    <property type="match status" value="2"/>
</dbReference>
<dbReference type="RefSeq" id="XP_002424011.1">
    <property type="nucleotide sequence ID" value="XM_002423966.1"/>
</dbReference>
<dbReference type="InterPro" id="IPR001548">
    <property type="entry name" value="Peptidase_M2"/>
</dbReference>
<dbReference type="PANTHER" id="PTHR10514">
    <property type="entry name" value="ANGIOTENSIN-CONVERTING ENZYME"/>
    <property type="match status" value="1"/>
</dbReference>
<dbReference type="GeneID" id="8238134"/>
<evidence type="ECO:0000256" key="3">
    <source>
        <dbReference type="ARBA" id="ARBA00023157"/>
    </source>
</evidence>